<feature type="domain" description="Strictosidine synthase conserved region" evidence="4">
    <location>
        <begin position="162"/>
        <end position="248"/>
    </location>
</feature>
<evidence type="ECO:0000256" key="3">
    <source>
        <dbReference type="ARBA" id="ARBA00023180"/>
    </source>
</evidence>
<keyword evidence="3" id="KW-0325">Glycoprotein</keyword>
<evidence type="ECO:0000313" key="5">
    <source>
        <dbReference type="Proteomes" id="UP000887578"/>
    </source>
</evidence>
<name>A0A914QR29_9BILA</name>
<evidence type="ECO:0000256" key="2">
    <source>
        <dbReference type="ARBA" id="ARBA00022553"/>
    </source>
</evidence>
<sequence>MFKIAIIAMAIGYYLSCFKIPKEWEELKFEAIELKTPPSLDGPLKMDYVIDNAEILFKDEMIRPESIVIEEDAIYVSAMNELVKIVNGKIVKKIFISTTKECLKSPIPSCGCPLGIRRLNKDLFIFADGVNGLSTVNFETGDIKTLIHAGKNYNGYSVSFANDVDVLDEENVFFTDSSWLYDETNPYPAFFGELNTGRVYKYNIKSDTLTLLIDEMYYANGIQILPDKKSFIVSETLTARIYRYYFDGPKNGSTEIFMDNLPGHPDNLRLSSDKKFLWIALAMPRISGKYESVDTLLKYPSIRKILHNYMPHSILTAVFKYFNDPRNSKVYGLAIEADLNGKIQRSFHSPEGNVNNLSQLTDDGKFLYFCSYANPFLARIEL</sequence>
<proteinExistence type="inferred from homology"/>
<dbReference type="InterPro" id="IPR018119">
    <property type="entry name" value="Strictosidine_synth_cons-reg"/>
</dbReference>
<dbReference type="Proteomes" id="UP000887578">
    <property type="component" value="Unplaced"/>
</dbReference>
<dbReference type="PANTHER" id="PTHR10426">
    <property type="entry name" value="STRICTOSIDINE SYNTHASE-RELATED"/>
    <property type="match status" value="1"/>
</dbReference>
<protein>
    <submittedName>
        <fullName evidence="6">Strictosidine synthase conserved region domain-containing protein</fullName>
    </submittedName>
</protein>
<dbReference type="PANTHER" id="PTHR10426:SF88">
    <property type="entry name" value="ADIPOCYTE PLASMA MEMBRANE-ASSOCIATED PROTEIN HEMOMUCIN-RELATED"/>
    <property type="match status" value="1"/>
</dbReference>
<dbReference type="Pfam" id="PF03088">
    <property type="entry name" value="Str_synth"/>
    <property type="match status" value="1"/>
</dbReference>
<dbReference type="Gene3D" id="2.120.10.30">
    <property type="entry name" value="TolB, C-terminal domain"/>
    <property type="match status" value="1"/>
</dbReference>
<keyword evidence="2" id="KW-0597">Phosphoprotein</keyword>
<dbReference type="SUPFAM" id="SSF63829">
    <property type="entry name" value="Calcium-dependent phosphotriesterase"/>
    <property type="match status" value="1"/>
</dbReference>
<evidence type="ECO:0000256" key="1">
    <source>
        <dbReference type="ARBA" id="ARBA00009191"/>
    </source>
</evidence>
<dbReference type="GO" id="GO:0012505">
    <property type="term" value="C:endomembrane system"/>
    <property type="evidence" value="ECO:0007669"/>
    <property type="project" value="TreeGrafter"/>
</dbReference>
<organism evidence="5 6">
    <name type="scientific">Panagrolaimus davidi</name>
    <dbReference type="NCBI Taxonomy" id="227884"/>
    <lineage>
        <taxon>Eukaryota</taxon>
        <taxon>Metazoa</taxon>
        <taxon>Ecdysozoa</taxon>
        <taxon>Nematoda</taxon>
        <taxon>Chromadorea</taxon>
        <taxon>Rhabditida</taxon>
        <taxon>Tylenchina</taxon>
        <taxon>Panagrolaimomorpha</taxon>
        <taxon>Panagrolaimoidea</taxon>
        <taxon>Panagrolaimidae</taxon>
        <taxon>Panagrolaimus</taxon>
    </lineage>
</organism>
<evidence type="ECO:0000259" key="4">
    <source>
        <dbReference type="Pfam" id="PF03088"/>
    </source>
</evidence>
<evidence type="ECO:0000313" key="6">
    <source>
        <dbReference type="WBParaSite" id="PDA_v2.g6344.t1"/>
    </source>
</evidence>
<dbReference type="WBParaSite" id="PDA_v2.g6344.t1">
    <property type="protein sequence ID" value="PDA_v2.g6344.t1"/>
    <property type="gene ID" value="PDA_v2.g6344"/>
</dbReference>
<keyword evidence="5" id="KW-1185">Reference proteome</keyword>
<dbReference type="AlphaFoldDB" id="A0A914QR29"/>
<comment type="similarity">
    <text evidence="1">Belongs to the strictosidine synthase family.</text>
</comment>
<dbReference type="GO" id="GO:0016787">
    <property type="term" value="F:hydrolase activity"/>
    <property type="evidence" value="ECO:0007669"/>
    <property type="project" value="TreeGrafter"/>
</dbReference>
<dbReference type="InterPro" id="IPR011042">
    <property type="entry name" value="6-blade_b-propeller_TolB-like"/>
</dbReference>
<reference evidence="6" key="1">
    <citation type="submission" date="2022-11" db="UniProtKB">
        <authorList>
            <consortium name="WormBaseParasite"/>
        </authorList>
    </citation>
    <scope>IDENTIFICATION</scope>
</reference>
<accession>A0A914QR29</accession>